<dbReference type="InterPro" id="IPR013597">
    <property type="entry name" value="Mat_intron_G2"/>
</dbReference>
<sequence length="211" mass="25771">MERRGNRFVRYADDCVILFKSKRSAMRVKETVTRYLEEKLFVKVNQEKTKVAYITDIKFLGFGFYIEKSGNVRITVHKKSKEKMKKRIKEITKRNRPISSKELAKELKEYITGWVNYYRIANMSKHLREIDSWMRRRIRMIYWKRWKLVRTRYRNLQKLGINKSKAWEWANTRKSYWHIANSFILKRTLTNEVLKIYGFISALDYYNSINL</sequence>
<dbReference type="STRING" id="428126.CLOSPI_00097"/>
<dbReference type="EMBL" id="ABIK02000002">
    <property type="protein sequence ID" value="EDS76132.1"/>
    <property type="molecule type" value="Genomic_DNA"/>
</dbReference>
<dbReference type="Proteomes" id="UP000004910">
    <property type="component" value="Unassembled WGS sequence"/>
</dbReference>
<reference evidence="4 5" key="1">
    <citation type="submission" date="2008-02" db="EMBL/GenBank/DDBJ databases">
        <title>Draft genome sequence of Clostridium spiroforme (DSM 1552).</title>
        <authorList>
            <person name="Sudarsanam P."/>
            <person name="Ley R."/>
            <person name="Guruge J."/>
            <person name="Turnbaugh P.J."/>
            <person name="Mahowald M."/>
            <person name="Liep D."/>
            <person name="Gordon J."/>
        </authorList>
    </citation>
    <scope>NUCLEOTIDE SEQUENCE [LARGE SCALE GENOMIC DNA]</scope>
    <source>
        <strain evidence="4 5">DSM 1552</strain>
    </source>
</reference>
<dbReference type="OrthoDB" id="1646320at2"/>
<dbReference type="Pfam" id="PF08388">
    <property type="entry name" value="GIIM"/>
    <property type="match status" value="1"/>
</dbReference>
<name>B1BYU3_9FIRM</name>
<evidence type="ECO:0000313" key="4">
    <source>
        <dbReference type="EMBL" id="EDS76132.1"/>
    </source>
</evidence>
<dbReference type="EMBL" id="ABIK02000013">
    <property type="protein sequence ID" value="EDS74562.1"/>
    <property type="molecule type" value="Genomic_DNA"/>
</dbReference>
<keyword evidence="5" id="KW-1185">Reference proteome</keyword>
<gene>
    <name evidence="4" type="ORF">CLOSPI_00097</name>
    <name evidence="3" type="ORF">CLOSPI_00698</name>
    <name evidence="2" type="ORF">CLOSPI_01617</name>
</gene>
<dbReference type="InterPro" id="IPR000477">
    <property type="entry name" value="RT_dom"/>
</dbReference>
<accession>B1BYU3</accession>
<evidence type="ECO:0000313" key="5">
    <source>
        <dbReference type="Proteomes" id="UP000004910"/>
    </source>
</evidence>
<dbReference type="Pfam" id="PF00078">
    <property type="entry name" value="RVT_1"/>
    <property type="match status" value="1"/>
</dbReference>
<dbReference type="eggNOG" id="COG3344">
    <property type="taxonomic scope" value="Bacteria"/>
</dbReference>
<dbReference type="PANTHER" id="PTHR34047">
    <property type="entry name" value="NUCLEAR INTRON MATURASE 1, MITOCHONDRIAL-RELATED"/>
    <property type="match status" value="1"/>
</dbReference>
<dbReference type="SUPFAM" id="SSF56672">
    <property type="entry name" value="DNA/RNA polymerases"/>
    <property type="match status" value="1"/>
</dbReference>
<dbReference type="InterPro" id="IPR051083">
    <property type="entry name" value="GrpII_Intron_Splice-Mob/Def"/>
</dbReference>
<dbReference type="HOGENOM" id="CLU_013584_1_1_9"/>
<proteinExistence type="predicted"/>
<dbReference type="EMBL" id="ABIK02000006">
    <property type="protein sequence ID" value="EDS75304.1"/>
    <property type="molecule type" value="Genomic_DNA"/>
</dbReference>
<evidence type="ECO:0000313" key="3">
    <source>
        <dbReference type="EMBL" id="EDS75304.1"/>
    </source>
</evidence>
<comment type="caution">
    <text evidence="4">The sequence shown here is derived from an EMBL/GenBank/DDBJ whole genome shotgun (WGS) entry which is preliminary data.</text>
</comment>
<protein>
    <submittedName>
        <fullName evidence="4">Group II intron, maturase-specific domain protein</fullName>
    </submittedName>
</protein>
<dbReference type="PANTHER" id="PTHR34047:SF8">
    <property type="entry name" value="PROTEIN YKFC"/>
    <property type="match status" value="1"/>
</dbReference>
<dbReference type="InterPro" id="IPR043502">
    <property type="entry name" value="DNA/RNA_pol_sf"/>
</dbReference>
<organism evidence="4 5">
    <name type="scientific">Thomasclavelia spiroformis DSM 1552</name>
    <dbReference type="NCBI Taxonomy" id="428126"/>
    <lineage>
        <taxon>Bacteria</taxon>
        <taxon>Bacillati</taxon>
        <taxon>Bacillota</taxon>
        <taxon>Erysipelotrichia</taxon>
        <taxon>Erysipelotrichales</taxon>
        <taxon>Coprobacillaceae</taxon>
        <taxon>Thomasclavelia</taxon>
    </lineage>
</organism>
<evidence type="ECO:0000313" key="2">
    <source>
        <dbReference type="EMBL" id="EDS74562.1"/>
    </source>
</evidence>
<dbReference type="AlphaFoldDB" id="B1BYU3"/>
<feature type="domain" description="Reverse transcriptase" evidence="1">
    <location>
        <begin position="1"/>
        <end position="64"/>
    </location>
</feature>
<evidence type="ECO:0000259" key="1">
    <source>
        <dbReference type="PROSITE" id="PS50878"/>
    </source>
</evidence>
<reference evidence="4 5" key="2">
    <citation type="submission" date="2008-02" db="EMBL/GenBank/DDBJ databases">
        <authorList>
            <person name="Fulton L."/>
            <person name="Clifton S."/>
            <person name="Fulton B."/>
            <person name="Xu J."/>
            <person name="Minx P."/>
            <person name="Pepin K.H."/>
            <person name="Johnson M."/>
            <person name="Thiruvilangam P."/>
            <person name="Bhonagiri V."/>
            <person name="Nash W.E."/>
            <person name="Mardis E.R."/>
            <person name="Wilson R.K."/>
        </authorList>
    </citation>
    <scope>NUCLEOTIDE SEQUENCE [LARGE SCALE GENOMIC DNA]</scope>
    <source>
        <strain evidence="4 5">DSM 1552</strain>
    </source>
</reference>
<dbReference type="PROSITE" id="PS50878">
    <property type="entry name" value="RT_POL"/>
    <property type="match status" value="1"/>
</dbReference>